<dbReference type="EMBL" id="JRPF02000002">
    <property type="protein sequence ID" value="TLD79039.1"/>
    <property type="molecule type" value="Genomic_DNA"/>
</dbReference>
<dbReference type="Proteomes" id="UP000029925">
    <property type="component" value="Unassembled WGS sequence"/>
</dbReference>
<dbReference type="PATRIC" id="fig|76936.10.peg.1414"/>
<dbReference type="KEGG" id="hty:BN2458_PEG1448"/>
<dbReference type="CDD" id="cd07344">
    <property type="entry name" value="M48_yhfN_like"/>
    <property type="match status" value="1"/>
</dbReference>
<reference evidence="5" key="2">
    <citation type="submission" date="2015-11" db="EMBL/GenBank/DDBJ databases">
        <authorList>
            <person name="Anvar S.Y."/>
        </authorList>
    </citation>
    <scope>NUCLEOTIDE SEQUENCE [LARGE SCALE GENOMIC DNA]</scope>
</reference>
<feature type="domain" description="YgjP-like metallopeptidase" evidence="1">
    <location>
        <begin position="25"/>
        <end position="222"/>
    </location>
</feature>
<dbReference type="Gene3D" id="3.30.2010.10">
    <property type="entry name" value="Metalloproteases ('zincins'), catalytic domain"/>
    <property type="match status" value="1"/>
</dbReference>
<dbReference type="PANTHER" id="PTHR30399">
    <property type="entry name" value="UNCHARACTERIZED PROTEIN YGJP"/>
    <property type="match status" value="1"/>
</dbReference>
<reference evidence="3 4" key="1">
    <citation type="journal article" date="2014" name="Genome Announc.">
        <title>Draft genome sequences of eight enterohepatic helicobacter species isolated from both laboratory and wild rodents.</title>
        <authorList>
            <person name="Sheh A."/>
            <person name="Shen Z."/>
            <person name="Fox J.G."/>
        </authorList>
    </citation>
    <scope>NUCLEOTIDE SEQUENCE [LARGE SCALE GENOMIC DNA]</scope>
    <source>
        <strain evidence="3 4">MIT 98-6810</strain>
    </source>
</reference>
<dbReference type="Proteomes" id="UP000064525">
    <property type="component" value="Chromosome I"/>
</dbReference>
<name>A0A099UC27_9HELI</name>
<dbReference type="GO" id="GO:0016787">
    <property type="term" value="F:hydrolase activity"/>
    <property type="evidence" value="ECO:0007669"/>
    <property type="project" value="UniProtKB-KW"/>
</dbReference>
<evidence type="ECO:0000313" key="2">
    <source>
        <dbReference type="EMBL" id="CUU40331.1"/>
    </source>
</evidence>
<dbReference type="Pfam" id="PF01863">
    <property type="entry name" value="YgjP-like"/>
    <property type="match status" value="1"/>
</dbReference>
<dbReference type="GeneID" id="78151630"/>
<evidence type="ECO:0000313" key="4">
    <source>
        <dbReference type="Proteomes" id="UP000029925"/>
    </source>
</evidence>
<proteinExistence type="predicted"/>
<dbReference type="EMBL" id="LN907858">
    <property type="protein sequence ID" value="CUU40331.1"/>
    <property type="molecule type" value="Genomic_DNA"/>
</dbReference>
<dbReference type="InterPro" id="IPR053136">
    <property type="entry name" value="UTP_pyrophosphatase-like"/>
</dbReference>
<organism evidence="2 5">
    <name type="scientific">Helicobacter typhlonius</name>
    <dbReference type="NCBI Taxonomy" id="76936"/>
    <lineage>
        <taxon>Bacteria</taxon>
        <taxon>Pseudomonadati</taxon>
        <taxon>Campylobacterota</taxon>
        <taxon>Epsilonproteobacteria</taxon>
        <taxon>Campylobacterales</taxon>
        <taxon>Helicobacteraceae</taxon>
        <taxon>Helicobacter</taxon>
    </lineage>
</organism>
<evidence type="ECO:0000259" key="1">
    <source>
        <dbReference type="Pfam" id="PF01863"/>
    </source>
</evidence>
<protein>
    <submittedName>
        <fullName evidence="3">M48 family peptidase</fullName>
    </submittedName>
    <submittedName>
        <fullName evidence="2">Putative predicted metal-dependent hydrolase</fullName>
    </submittedName>
</protein>
<dbReference type="OrthoDB" id="5321643at2"/>
<evidence type="ECO:0000313" key="5">
    <source>
        <dbReference type="Proteomes" id="UP000064525"/>
    </source>
</evidence>
<sequence>MLNILQKTYPNALSIHIQHKNIAYPRIVIKNNLSMYVRVPLHFSHTRLLDFVMNNHLWIESTLHKLKNNRINLQTCLENHNNQILIFGKWYKLHQIHTLSPQALNLSPNTLDSIPKTSSLQARLKALLFAYIGIKVDSQAMLMGLEYRSVKITQALSRFGSCSGKNRLCFSFMLIFAKQTLIDYVIIHELAHIVHKNHSKAFWNLVIQYCPDAKILRENLRQEARIYPALLQYLKELE</sequence>
<evidence type="ECO:0000313" key="3">
    <source>
        <dbReference type="EMBL" id="TLD79039.1"/>
    </source>
</evidence>
<reference evidence="2" key="3">
    <citation type="submission" date="2015-11" db="EMBL/GenBank/DDBJ databases">
        <authorList>
            <person name="Zhang Y."/>
            <person name="Guo Z."/>
        </authorList>
    </citation>
    <scope>NUCLEOTIDE SEQUENCE</scope>
    <source>
        <strain evidence="2">1</strain>
    </source>
</reference>
<keyword evidence="4" id="KW-1185">Reference proteome</keyword>
<dbReference type="STRING" id="76936.BN2458_PEG1448"/>
<keyword evidence="2" id="KW-0378">Hydrolase</keyword>
<gene>
    <name evidence="2" type="ORF">BN2458_PEG1448</name>
    <name evidence="3" type="ORF">LS75_001630</name>
</gene>
<dbReference type="InterPro" id="IPR002725">
    <property type="entry name" value="YgjP-like_metallopeptidase"/>
</dbReference>
<accession>A0A099UC27</accession>
<dbReference type="RefSeq" id="WP_034343336.1">
    <property type="nucleotide sequence ID" value="NZ_CAMTKE010000003.1"/>
</dbReference>
<dbReference type="AlphaFoldDB" id="A0A099UC27"/>
<dbReference type="PANTHER" id="PTHR30399:SF1">
    <property type="entry name" value="UTP PYROPHOSPHATASE"/>
    <property type="match status" value="1"/>
</dbReference>